<dbReference type="OrthoDB" id="9844357at2"/>
<dbReference type="HOGENOM" id="CLU_2425462_0_0_12"/>
<evidence type="ECO:0000313" key="1">
    <source>
        <dbReference type="EMBL" id="ADK82414.1"/>
    </source>
</evidence>
<dbReference type="EMBL" id="CP002116">
    <property type="protein sequence ID" value="ADK82414.1"/>
    <property type="molecule type" value="Genomic_DNA"/>
</dbReference>
<reference evidence="1 2" key="1">
    <citation type="journal article" date="2010" name="Stand. Genomic Sci.">
        <title>Complete genome sequence of Spirochaeta smaragdinae type strain (SEBR 4228).</title>
        <authorList>
            <person name="Mavromatis K."/>
            <person name="Yasawong M."/>
            <person name="Chertkov O."/>
            <person name="Lapidus A."/>
            <person name="Lucas S."/>
            <person name="Nolan M."/>
            <person name="Del Rio T.G."/>
            <person name="Tice H."/>
            <person name="Cheng J.F."/>
            <person name="Pitluck S."/>
            <person name="Liolios K."/>
            <person name="Ivanova N."/>
            <person name="Tapia R."/>
            <person name="Han C."/>
            <person name="Bruce D."/>
            <person name="Goodwin L."/>
            <person name="Pati A."/>
            <person name="Chen A."/>
            <person name="Palaniappan K."/>
            <person name="Land M."/>
            <person name="Hauser L."/>
            <person name="Chang Y.J."/>
            <person name="Jeffries C.D."/>
            <person name="Detter J.C."/>
            <person name="Rohde M."/>
            <person name="Brambilla E."/>
            <person name="Spring S."/>
            <person name="Goker M."/>
            <person name="Sikorski J."/>
            <person name="Woyke T."/>
            <person name="Bristow J."/>
            <person name="Eisen J.A."/>
            <person name="Markowitz V."/>
            <person name="Hugenholtz P."/>
            <person name="Klenk H.P."/>
            <person name="Kyrpides N.C."/>
        </authorList>
    </citation>
    <scope>NUCLEOTIDE SEQUENCE [LARGE SCALE GENOMIC DNA]</scope>
    <source>
        <strain evidence="2">DSM 11293 / JCM 15392 / SEBR 4228</strain>
    </source>
</reference>
<organism evidence="1 2">
    <name type="scientific">Sediminispirochaeta smaragdinae (strain DSM 11293 / JCM 15392 / SEBR 4228)</name>
    <name type="common">Spirochaeta smaragdinae</name>
    <dbReference type="NCBI Taxonomy" id="573413"/>
    <lineage>
        <taxon>Bacteria</taxon>
        <taxon>Pseudomonadati</taxon>
        <taxon>Spirochaetota</taxon>
        <taxon>Spirochaetia</taxon>
        <taxon>Spirochaetales</taxon>
        <taxon>Spirochaetaceae</taxon>
        <taxon>Sediminispirochaeta</taxon>
    </lineage>
</organism>
<accession>E1RAP6</accession>
<dbReference type="KEGG" id="ssm:Spirs_3318"/>
<dbReference type="RefSeq" id="WP_013255873.1">
    <property type="nucleotide sequence ID" value="NC_014364.1"/>
</dbReference>
<gene>
    <name evidence="1" type="ordered locus">Spirs_3318</name>
</gene>
<protein>
    <submittedName>
        <fullName evidence="1">Uncharacterized protein</fullName>
    </submittedName>
</protein>
<evidence type="ECO:0000313" key="2">
    <source>
        <dbReference type="Proteomes" id="UP000002318"/>
    </source>
</evidence>
<sequence length="91" mass="10484">MYYAAYEKKTSKTKKWKIFSTKSDLLSHFEKIEPRAVPESKDVVELDQNLSSWSIAKLTPATRKKLEDHFEKPAAELNGKGDFLPDLVKKL</sequence>
<keyword evidence="2" id="KW-1185">Reference proteome</keyword>
<name>E1RAP6_SEDSS</name>
<dbReference type="Proteomes" id="UP000002318">
    <property type="component" value="Chromosome"/>
</dbReference>
<dbReference type="AlphaFoldDB" id="E1RAP6"/>
<proteinExistence type="predicted"/>